<dbReference type="InterPro" id="IPR000366">
    <property type="entry name" value="GPCR_STE2"/>
</dbReference>
<dbReference type="GO" id="GO:0038038">
    <property type="term" value="C:G protein-coupled receptor homodimeric complex"/>
    <property type="evidence" value="ECO:0007669"/>
    <property type="project" value="TreeGrafter"/>
</dbReference>
<dbReference type="AlphaFoldDB" id="A0A1B0PR61"/>
<dbReference type="InterPro" id="IPR027458">
    <property type="entry name" value="STE2_TM1-TM2_sf"/>
</dbReference>
<gene>
    <name evidence="2" type="primary">MPRb</name>
</gene>
<proteinExistence type="predicted"/>
<dbReference type="PANTHER" id="PTHR28009">
    <property type="entry name" value="PHEROMONE ALPHA FACTOR RECEPTOR"/>
    <property type="match status" value="1"/>
</dbReference>
<organism evidence="2">
    <name type="scientific">Morchella septimelata</name>
    <dbReference type="NCBI Taxonomy" id="1174676"/>
    <lineage>
        <taxon>Eukaryota</taxon>
        <taxon>Fungi</taxon>
        <taxon>Dikarya</taxon>
        <taxon>Ascomycota</taxon>
        <taxon>Pezizomycotina</taxon>
        <taxon>Pezizomycetes</taxon>
        <taxon>Pezizales</taxon>
        <taxon>Morchellaceae</taxon>
        <taxon>Morchella</taxon>
    </lineage>
</organism>
<feature type="transmembrane region" description="Helical" evidence="1">
    <location>
        <begin position="121"/>
        <end position="140"/>
    </location>
</feature>
<sequence>MDSSWDPYTQTFNLTRVDGDIVTVALDTVNEFNIQNVKWAAIFAVQIGGAGVLLAILSVLAKPTKRRAIFYLNLLSLALAIVRGALAIEYIIGPWNNTYRYFTMDFSTIPSSSTAKSISQAFLQLTMIICIMVSLVLQMRAAYEGTPFVKKVATAVSGAVAAVVLGFYIKVIQESVSTILNAGSYSSATHDHARLLFTLSICFFTILFLVKLADAIIQRRKMGMTNFGPLQIVFIMGCQCMLFPAVFCVLERVVDFDGMYSFTVFFVVISLPMSSIWAASDGKNLRAQQQQQQSLTRPSFFSHSYRSKMSTVATNSSDGGTDLEKGIAVRVERGYSVDCIKEIP</sequence>
<dbReference type="PRINTS" id="PR00250">
    <property type="entry name" value="GPCRSTE2"/>
</dbReference>
<feature type="transmembrane region" description="Helical" evidence="1">
    <location>
        <begin position="230"/>
        <end position="247"/>
    </location>
</feature>
<dbReference type="Pfam" id="PF02116">
    <property type="entry name" value="STE2"/>
    <property type="match status" value="1"/>
</dbReference>
<feature type="transmembrane region" description="Helical" evidence="1">
    <location>
        <begin position="192"/>
        <end position="210"/>
    </location>
</feature>
<keyword evidence="1" id="KW-0472">Membrane</keyword>
<dbReference type="GO" id="GO:0000750">
    <property type="term" value="P:pheromone-dependent signal transduction involved in conjugation with cellular fusion"/>
    <property type="evidence" value="ECO:0007669"/>
    <property type="project" value="TreeGrafter"/>
</dbReference>
<keyword evidence="2" id="KW-0675">Receptor</keyword>
<dbReference type="EMBL" id="KM486020">
    <property type="protein sequence ID" value="AIV43914.1"/>
    <property type="molecule type" value="Genomic_DNA"/>
</dbReference>
<accession>A0A1B0PR61</accession>
<feature type="transmembrane region" description="Helical" evidence="1">
    <location>
        <begin position="152"/>
        <end position="172"/>
    </location>
</feature>
<protein>
    <submittedName>
        <fullName evidence="2">Pheromone alpha factor receptor</fullName>
    </submittedName>
</protein>
<dbReference type="Gene3D" id="1.10.287.920">
    <property type="entry name" value="Pheromone alpha factor receptor"/>
    <property type="match status" value="1"/>
</dbReference>
<feature type="transmembrane region" description="Helical" evidence="1">
    <location>
        <begin position="39"/>
        <end position="61"/>
    </location>
</feature>
<feature type="transmembrane region" description="Helical" evidence="1">
    <location>
        <begin position="68"/>
        <end position="92"/>
    </location>
</feature>
<reference evidence="2" key="1">
    <citation type="submission" date="2014-08" db="EMBL/GenBank/DDBJ databases">
        <title>Diversity of the pheromone receptor genes in genus Morchella.</title>
        <authorList>
            <person name="Chen L.-J."/>
            <person name="Zhao Y.-C."/>
            <person name="Chai H.-M."/>
        </authorList>
    </citation>
    <scope>NUCLEOTIDE SEQUENCE</scope>
    <source>
        <strain evidence="2">YAASMBM</strain>
    </source>
</reference>
<keyword evidence="1" id="KW-1133">Transmembrane helix</keyword>
<dbReference type="PANTHER" id="PTHR28009:SF1">
    <property type="entry name" value="PHEROMONE ALPHA FACTOR RECEPTOR"/>
    <property type="match status" value="1"/>
</dbReference>
<dbReference type="GO" id="GO:0004932">
    <property type="term" value="F:mating-type factor pheromone receptor activity"/>
    <property type="evidence" value="ECO:0007669"/>
    <property type="project" value="InterPro"/>
</dbReference>
<name>A0A1B0PR61_9PEZI</name>
<feature type="transmembrane region" description="Helical" evidence="1">
    <location>
        <begin position="259"/>
        <end position="279"/>
    </location>
</feature>
<evidence type="ECO:0000313" key="2">
    <source>
        <dbReference type="EMBL" id="AIV43914.1"/>
    </source>
</evidence>
<keyword evidence="1" id="KW-0812">Transmembrane</keyword>
<evidence type="ECO:0000256" key="1">
    <source>
        <dbReference type="SAM" id="Phobius"/>
    </source>
</evidence>